<dbReference type="PROSITE" id="PS50164">
    <property type="entry name" value="GIY_YIG"/>
    <property type="match status" value="1"/>
</dbReference>
<dbReference type="SMART" id="SM00465">
    <property type="entry name" value="GIYc"/>
    <property type="match status" value="1"/>
</dbReference>
<dbReference type="PANTHER" id="PTHR30231">
    <property type="entry name" value="DNA POLYMERASE III SUBUNIT EPSILON"/>
    <property type="match status" value="1"/>
</dbReference>
<dbReference type="AlphaFoldDB" id="A0A7K1Y8X0"/>
<dbReference type="GO" id="GO:0005829">
    <property type="term" value="C:cytosol"/>
    <property type="evidence" value="ECO:0007669"/>
    <property type="project" value="TreeGrafter"/>
</dbReference>
<dbReference type="Gene3D" id="3.30.420.10">
    <property type="entry name" value="Ribonuclease H-like superfamily/Ribonuclease H"/>
    <property type="match status" value="1"/>
</dbReference>
<dbReference type="GO" id="GO:0003887">
    <property type="term" value="F:DNA-directed DNA polymerase activity"/>
    <property type="evidence" value="ECO:0007669"/>
    <property type="project" value="InterPro"/>
</dbReference>
<organism evidence="4 5">
    <name type="scientific">Hufsiella arboris</name>
    <dbReference type="NCBI Taxonomy" id="2695275"/>
    <lineage>
        <taxon>Bacteria</taxon>
        <taxon>Pseudomonadati</taxon>
        <taxon>Bacteroidota</taxon>
        <taxon>Sphingobacteriia</taxon>
        <taxon>Sphingobacteriales</taxon>
        <taxon>Sphingobacteriaceae</taxon>
        <taxon>Hufsiella</taxon>
    </lineage>
</organism>
<dbReference type="InterPro" id="IPR035901">
    <property type="entry name" value="GIY-YIG_endonuc_sf"/>
</dbReference>
<sequence>MYAIVDIETTGGHAQTNGITEIAIVLHDGVCVTERYETLVNPQIAIPPFITALTGISNDMVFNAPAWIDVAETIHKLLENKIFIAHNVNFDYSFVKFHLSKHGFDLNCKKLCTVRLGRKIFPGLSSYSLGKFAKQMGINNYSRHRAAGDADATAKLFELMLQNDTNKHIEQALKHHSKEQVLPPNLPKEQFESLPYTPGIYYFHNAKGKIIYVGKAKNIRRRVFSHFSNNSPRKQKQDFLRDIHQLSYQDCGNELISFILEEIEIKRLWPEYNRAQKRFEQQWGIFLFEDQNGYTRLAVDKKSRLTNPVLSFNQALEAYNFLSRFVEDNELCPKLCFIQRNRLECAGLISGKCHGPCCGKEQAETYNKRVEDAFRSLKLAQPTYAIIESGRMRDEKSCILVEQGKFYGLGYIQSESVMDDLELVKRSVTPYPQTEFIKNLVRSYANRFPERVVIYNTSNS</sequence>
<dbReference type="SMART" id="SM00479">
    <property type="entry name" value="EXOIII"/>
    <property type="match status" value="1"/>
</dbReference>
<dbReference type="NCBIfam" id="TIGR00573">
    <property type="entry name" value="dnaq"/>
    <property type="match status" value="1"/>
</dbReference>
<dbReference type="Pfam" id="PF00929">
    <property type="entry name" value="RNase_T"/>
    <property type="match status" value="1"/>
</dbReference>
<dbReference type="GO" id="GO:0008408">
    <property type="term" value="F:3'-5' exonuclease activity"/>
    <property type="evidence" value="ECO:0007669"/>
    <property type="project" value="TreeGrafter"/>
</dbReference>
<dbReference type="InterPro" id="IPR000305">
    <property type="entry name" value="GIY-YIG_endonuc"/>
</dbReference>
<accession>A0A7K1Y8X0</accession>
<dbReference type="GO" id="GO:0003677">
    <property type="term" value="F:DNA binding"/>
    <property type="evidence" value="ECO:0007669"/>
    <property type="project" value="InterPro"/>
</dbReference>
<dbReference type="SUPFAM" id="SSF53098">
    <property type="entry name" value="Ribonuclease H-like"/>
    <property type="match status" value="1"/>
</dbReference>
<dbReference type="Proteomes" id="UP000466586">
    <property type="component" value="Unassembled WGS sequence"/>
</dbReference>
<comment type="subunit">
    <text evidence="2">DNA polymerase III contains a core (composed of alpha, epsilon and theta chains) that associates with a tau subunit. This core dimerizes to form the POLIII' complex. PolIII' associates with the gamma complex (composed of gamma, delta, delta', psi and chi chains) and with the beta chain to form the complete DNA polymerase III complex.</text>
</comment>
<dbReference type="InterPro" id="IPR013520">
    <property type="entry name" value="Ribonucl_H"/>
</dbReference>
<dbReference type="CDD" id="cd10434">
    <property type="entry name" value="GIY-YIG_UvrC_Cho"/>
    <property type="match status" value="1"/>
</dbReference>
<dbReference type="RefSeq" id="WP_160844057.1">
    <property type="nucleotide sequence ID" value="NZ_WVHT01000003.1"/>
</dbReference>
<dbReference type="GO" id="GO:0006289">
    <property type="term" value="P:nucleotide-excision repair"/>
    <property type="evidence" value="ECO:0007669"/>
    <property type="project" value="InterPro"/>
</dbReference>
<name>A0A7K1Y8X0_9SPHI</name>
<evidence type="ECO:0000313" key="4">
    <source>
        <dbReference type="EMBL" id="MXV50870.1"/>
    </source>
</evidence>
<dbReference type="EMBL" id="WVHT01000003">
    <property type="protein sequence ID" value="MXV50870.1"/>
    <property type="molecule type" value="Genomic_DNA"/>
</dbReference>
<reference evidence="4 5" key="1">
    <citation type="submission" date="2019-11" db="EMBL/GenBank/DDBJ databases">
        <title>Pedobacter sp. HMF7647 Genome sequencing and assembly.</title>
        <authorList>
            <person name="Kang H."/>
            <person name="Kim H."/>
            <person name="Joh K."/>
        </authorList>
    </citation>
    <scope>NUCLEOTIDE SEQUENCE [LARGE SCALE GENOMIC DNA]</scope>
    <source>
        <strain evidence="4 5">HMF7647</strain>
    </source>
</reference>
<evidence type="ECO:0000256" key="1">
    <source>
        <dbReference type="ARBA" id="ARBA00025483"/>
    </source>
</evidence>
<dbReference type="Pfam" id="PF01541">
    <property type="entry name" value="GIY-YIG"/>
    <property type="match status" value="1"/>
</dbReference>
<dbReference type="InterPro" id="IPR012337">
    <property type="entry name" value="RNaseH-like_sf"/>
</dbReference>
<feature type="domain" description="GIY-YIG" evidence="3">
    <location>
        <begin position="196"/>
        <end position="274"/>
    </location>
</feature>
<dbReference type="InterPro" id="IPR006054">
    <property type="entry name" value="DnaQ"/>
</dbReference>
<comment type="caution">
    <text evidence="4">The sequence shown here is derived from an EMBL/GenBank/DDBJ whole genome shotgun (WGS) entry which is preliminary data.</text>
</comment>
<proteinExistence type="predicted"/>
<dbReference type="SUPFAM" id="SSF82771">
    <property type="entry name" value="GIY-YIG endonuclease"/>
    <property type="match status" value="1"/>
</dbReference>
<comment type="function">
    <text evidence="1">DNA polymerase III is a complex, multichain enzyme responsible for most of the replicative synthesis in bacteria. The epsilon subunit contain the editing function and is a proofreading 3'-5' exonuclease.</text>
</comment>
<keyword evidence="5" id="KW-1185">Reference proteome</keyword>
<dbReference type="Gene3D" id="3.40.1440.10">
    <property type="entry name" value="GIY-YIG endonuclease"/>
    <property type="match status" value="1"/>
</dbReference>
<dbReference type="CDD" id="cd06127">
    <property type="entry name" value="DEDDh"/>
    <property type="match status" value="1"/>
</dbReference>
<evidence type="ECO:0000259" key="3">
    <source>
        <dbReference type="PROSITE" id="PS50164"/>
    </source>
</evidence>
<dbReference type="PANTHER" id="PTHR30231:SF41">
    <property type="entry name" value="DNA POLYMERASE III SUBUNIT EPSILON"/>
    <property type="match status" value="1"/>
</dbReference>
<evidence type="ECO:0000313" key="5">
    <source>
        <dbReference type="Proteomes" id="UP000466586"/>
    </source>
</evidence>
<gene>
    <name evidence="4" type="ORF">GS399_07775</name>
</gene>
<dbReference type="FunFam" id="3.30.420.10:FF:000045">
    <property type="entry name" value="3'-5' exonuclease DinG"/>
    <property type="match status" value="1"/>
</dbReference>
<dbReference type="InterPro" id="IPR047296">
    <property type="entry name" value="GIY-YIG_UvrC_Cho"/>
</dbReference>
<protein>
    <submittedName>
        <fullName evidence="4">GIY-YIG nuclease family protein</fullName>
    </submittedName>
</protein>
<evidence type="ECO:0000256" key="2">
    <source>
        <dbReference type="ARBA" id="ARBA00026073"/>
    </source>
</evidence>
<dbReference type="InterPro" id="IPR036397">
    <property type="entry name" value="RNaseH_sf"/>
</dbReference>
<dbReference type="GO" id="GO:0045004">
    <property type="term" value="P:DNA replication proofreading"/>
    <property type="evidence" value="ECO:0007669"/>
    <property type="project" value="TreeGrafter"/>
</dbReference>